<comment type="caution">
    <text evidence="1">The sequence shown here is derived from an EMBL/GenBank/DDBJ whole genome shotgun (WGS) entry which is preliminary data.</text>
</comment>
<dbReference type="NCBIfam" id="NF033205">
    <property type="entry name" value="IPExxxVDY"/>
    <property type="match status" value="1"/>
</dbReference>
<gene>
    <name evidence="1" type="ORF">GGR31_000493</name>
</gene>
<evidence type="ECO:0000313" key="2">
    <source>
        <dbReference type="Proteomes" id="UP001257659"/>
    </source>
</evidence>
<dbReference type="InterPro" id="IPR047690">
    <property type="entry name" value="IPExxxVDY_fam"/>
</dbReference>
<dbReference type="Proteomes" id="UP001257659">
    <property type="component" value="Unassembled WGS sequence"/>
</dbReference>
<dbReference type="EMBL" id="JAVDQA010000001">
    <property type="protein sequence ID" value="MDR6299877.1"/>
    <property type="molecule type" value="Genomic_DNA"/>
</dbReference>
<protein>
    <recommendedName>
        <fullName evidence="3">IPExxxVDY family protein</fullName>
    </recommendedName>
</protein>
<proteinExistence type="predicted"/>
<organism evidence="1 2">
    <name type="scientific">Mesonia maritima</name>
    <dbReference type="NCBI Taxonomy" id="1793873"/>
    <lineage>
        <taxon>Bacteria</taxon>
        <taxon>Pseudomonadati</taxon>
        <taxon>Bacteroidota</taxon>
        <taxon>Flavobacteriia</taxon>
        <taxon>Flavobacteriales</taxon>
        <taxon>Flavobacteriaceae</taxon>
        <taxon>Mesonia</taxon>
    </lineage>
</organism>
<dbReference type="RefSeq" id="WP_309726858.1">
    <property type="nucleotide sequence ID" value="NZ_JAVDQA010000001.1"/>
</dbReference>
<evidence type="ECO:0000313" key="1">
    <source>
        <dbReference type="EMBL" id="MDR6299877.1"/>
    </source>
</evidence>
<sequence>MAVNKLMLDGFAEDDYKLIAIHSSIEAYKLAFFLNKTLSIKLEREVYDVDFSHKEGIAYYQLFSYLNENLCCNYYLVSNKYKLNPEEVIVSNGLFPEEGKVNTNLIYEYKSVDFFLKIEDDTDSVSLKKLLININKIQQVVTAYSIEVSTLKSNKNLIFN</sequence>
<evidence type="ECO:0008006" key="3">
    <source>
        <dbReference type="Google" id="ProtNLM"/>
    </source>
</evidence>
<reference evidence="1 2" key="1">
    <citation type="submission" date="2023-07" db="EMBL/GenBank/DDBJ databases">
        <title>Genomic Encyclopedia of Type Strains, Phase IV (KMG-IV): sequencing the most valuable type-strain genomes for metagenomic binning, comparative biology and taxonomic classification.</title>
        <authorList>
            <person name="Goeker M."/>
        </authorList>
    </citation>
    <scope>NUCLEOTIDE SEQUENCE [LARGE SCALE GENOMIC DNA]</scope>
    <source>
        <strain evidence="1 2">DSM 102814</strain>
    </source>
</reference>
<name>A0ABU1K4C9_9FLAO</name>
<keyword evidence="2" id="KW-1185">Reference proteome</keyword>
<accession>A0ABU1K4C9</accession>